<dbReference type="VEuPathDB" id="FungiDB:H310_05159"/>
<feature type="non-terminal residue" evidence="1">
    <location>
        <position position="1"/>
    </location>
</feature>
<reference evidence="1" key="1">
    <citation type="submission" date="2013-12" db="EMBL/GenBank/DDBJ databases">
        <title>The Genome Sequence of Aphanomyces invadans NJM9701.</title>
        <authorList>
            <consortium name="The Broad Institute Genomics Platform"/>
            <person name="Russ C."/>
            <person name="Tyler B."/>
            <person name="van West P."/>
            <person name="Dieguez-Uribeondo J."/>
            <person name="Young S.K."/>
            <person name="Zeng Q."/>
            <person name="Gargeya S."/>
            <person name="Fitzgerald M."/>
            <person name="Abouelleil A."/>
            <person name="Alvarado L."/>
            <person name="Chapman S.B."/>
            <person name="Gainer-Dewar J."/>
            <person name="Goldberg J."/>
            <person name="Griggs A."/>
            <person name="Gujja S."/>
            <person name="Hansen M."/>
            <person name="Howarth C."/>
            <person name="Imamovic A."/>
            <person name="Ireland A."/>
            <person name="Larimer J."/>
            <person name="McCowan C."/>
            <person name="Murphy C."/>
            <person name="Pearson M."/>
            <person name="Poon T.W."/>
            <person name="Priest M."/>
            <person name="Roberts A."/>
            <person name="Saif S."/>
            <person name="Shea T."/>
            <person name="Sykes S."/>
            <person name="Wortman J."/>
            <person name="Nusbaum C."/>
            <person name="Birren B."/>
        </authorList>
    </citation>
    <scope>NUCLEOTIDE SEQUENCE [LARGE SCALE GENOMIC DNA]</scope>
    <source>
        <strain evidence="1">NJM9701</strain>
    </source>
</reference>
<evidence type="ECO:0000313" key="1">
    <source>
        <dbReference type="EMBL" id="ETW03793.1"/>
    </source>
</evidence>
<gene>
    <name evidence="1" type="ORF">H310_05159</name>
</gene>
<dbReference type="EMBL" id="KI913959">
    <property type="protein sequence ID" value="ETW03793.1"/>
    <property type="molecule type" value="Genomic_DNA"/>
</dbReference>
<organism evidence="1">
    <name type="scientific">Aphanomyces invadans</name>
    <dbReference type="NCBI Taxonomy" id="157072"/>
    <lineage>
        <taxon>Eukaryota</taxon>
        <taxon>Sar</taxon>
        <taxon>Stramenopiles</taxon>
        <taxon>Oomycota</taxon>
        <taxon>Saprolegniomycetes</taxon>
        <taxon>Saprolegniales</taxon>
        <taxon>Verrucalvaceae</taxon>
        <taxon>Aphanomyces</taxon>
    </lineage>
</organism>
<protein>
    <submittedName>
        <fullName evidence="1">Uncharacterized protein</fullName>
    </submittedName>
</protein>
<name>A0A024UDT0_9STRA</name>
<dbReference type="GeneID" id="20082209"/>
<sequence length="69" mass="8128">RITRLRVVLSLKSKWRSWILDVKLFFADEKKFNFDAPDGYHAYWRNLHRDEKVFSSGSADEAALWSGVP</sequence>
<accession>A0A024UDT0</accession>
<proteinExistence type="predicted"/>
<dbReference type="OrthoDB" id="9996331at2759"/>
<dbReference type="RefSeq" id="XP_008868022.1">
    <property type="nucleotide sequence ID" value="XM_008869800.1"/>
</dbReference>
<dbReference type="AlphaFoldDB" id="A0A024UDT0"/>